<keyword evidence="3" id="KW-0689">Ribosomal protein</keyword>
<dbReference type="PRINTS" id="PR00973">
    <property type="entry name" value="RIBOSOMALS17"/>
</dbReference>
<dbReference type="PANTHER" id="PTHR10744:SF7">
    <property type="entry name" value="SMALL RIBOSOMAL SUBUNIT PROTEIN US17C"/>
    <property type="match status" value="1"/>
</dbReference>
<evidence type="ECO:0000256" key="4">
    <source>
        <dbReference type="ARBA" id="ARBA00023274"/>
    </source>
</evidence>
<dbReference type="SUPFAM" id="SSF50249">
    <property type="entry name" value="Nucleic acid-binding proteins"/>
    <property type="match status" value="1"/>
</dbReference>
<evidence type="ECO:0000256" key="1">
    <source>
        <dbReference type="ARBA" id="ARBA00010254"/>
    </source>
</evidence>
<comment type="similarity">
    <text evidence="1">Belongs to the universal ribosomal protein uS17 family.</text>
</comment>
<dbReference type="Pfam" id="PF00366">
    <property type="entry name" value="Ribosomal_S17"/>
    <property type="match status" value="1"/>
</dbReference>
<dbReference type="GO" id="GO:0005840">
    <property type="term" value="C:ribosome"/>
    <property type="evidence" value="ECO:0007669"/>
    <property type="project" value="UniProtKB-KW"/>
</dbReference>
<gene>
    <name evidence="6" type="ORF">R1sor_009679</name>
</gene>
<dbReference type="PANTHER" id="PTHR10744">
    <property type="entry name" value="40S RIBOSOMAL PROTEIN S11 FAMILY MEMBER"/>
    <property type="match status" value="1"/>
</dbReference>
<dbReference type="CDD" id="cd00364">
    <property type="entry name" value="Ribosomal_uS17"/>
    <property type="match status" value="1"/>
</dbReference>
<name>A0ABD3HW24_9MARC</name>
<sequence>MAASLVVSPLAAPVKLVNGFATGTALRPCGARNGVSPAAPGGLQVVAMKKLLGKVITTSNDKSVTVEVRRIAVHSKYKKRVRTSKNYIVHDPENKCKTGDIVTLTKIAPVSKRKSFAVLDVRAGLEAELELSQALEIPLQSAARLYVRSGIWFSVKERSL</sequence>
<dbReference type="Gene3D" id="2.40.50.140">
    <property type="entry name" value="Nucleic acid-binding proteins"/>
    <property type="match status" value="1"/>
</dbReference>
<evidence type="ECO:0000256" key="5">
    <source>
        <dbReference type="ARBA" id="ARBA00035308"/>
    </source>
</evidence>
<dbReference type="GO" id="GO:1990904">
    <property type="term" value="C:ribonucleoprotein complex"/>
    <property type="evidence" value="ECO:0007669"/>
    <property type="project" value="UniProtKB-KW"/>
</dbReference>
<keyword evidence="7" id="KW-1185">Reference proteome</keyword>
<dbReference type="AlphaFoldDB" id="A0ABD3HW24"/>
<comment type="caution">
    <text evidence="6">The sequence shown here is derived from an EMBL/GenBank/DDBJ whole genome shotgun (WGS) entry which is preliminary data.</text>
</comment>
<organism evidence="6 7">
    <name type="scientific">Riccia sorocarpa</name>
    <dbReference type="NCBI Taxonomy" id="122646"/>
    <lineage>
        <taxon>Eukaryota</taxon>
        <taxon>Viridiplantae</taxon>
        <taxon>Streptophyta</taxon>
        <taxon>Embryophyta</taxon>
        <taxon>Marchantiophyta</taxon>
        <taxon>Marchantiopsida</taxon>
        <taxon>Marchantiidae</taxon>
        <taxon>Marchantiales</taxon>
        <taxon>Ricciaceae</taxon>
        <taxon>Riccia</taxon>
    </lineage>
</organism>
<dbReference type="InterPro" id="IPR000266">
    <property type="entry name" value="Ribosomal_uS17"/>
</dbReference>
<reference evidence="6 7" key="1">
    <citation type="submission" date="2024-09" db="EMBL/GenBank/DDBJ databases">
        <title>Chromosome-scale assembly of Riccia sorocarpa.</title>
        <authorList>
            <person name="Paukszto L."/>
        </authorList>
    </citation>
    <scope>NUCLEOTIDE SEQUENCE [LARGE SCALE GENOMIC DNA]</scope>
    <source>
        <strain evidence="6">LP-2024</strain>
        <tissue evidence="6">Aerial parts of the thallus</tissue>
    </source>
</reference>
<evidence type="ECO:0000313" key="7">
    <source>
        <dbReference type="Proteomes" id="UP001633002"/>
    </source>
</evidence>
<dbReference type="InterPro" id="IPR012340">
    <property type="entry name" value="NA-bd_OB-fold"/>
</dbReference>
<dbReference type="Proteomes" id="UP001633002">
    <property type="component" value="Unassembled WGS sequence"/>
</dbReference>
<keyword evidence="4" id="KW-0687">Ribonucleoprotein</keyword>
<accession>A0ABD3HW24</accession>
<keyword evidence="2" id="KW-0809">Transit peptide</keyword>
<evidence type="ECO:0000313" key="6">
    <source>
        <dbReference type="EMBL" id="KAL3695603.1"/>
    </source>
</evidence>
<proteinExistence type="inferred from homology"/>
<evidence type="ECO:0000256" key="2">
    <source>
        <dbReference type="ARBA" id="ARBA00022946"/>
    </source>
</evidence>
<protein>
    <recommendedName>
        <fullName evidence="5">30S ribosomal protein S17, chloroplastic</fullName>
    </recommendedName>
</protein>
<dbReference type="EMBL" id="JBJQOH010000002">
    <property type="protein sequence ID" value="KAL3695603.1"/>
    <property type="molecule type" value="Genomic_DNA"/>
</dbReference>
<dbReference type="NCBIfam" id="NF004123">
    <property type="entry name" value="PRK05610.1"/>
    <property type="match status" value="1"/>
</dbReference>
<evidence type="ECO:0000256" key="3">
    <source>
        <dbReference type="ARBA" id="ARBA00022980"/>
    </source>
</evidence>